<keyword evidence="4 7" id="KW-0863">Zinc-finger</keyword>
<evidence type="ECO:0000313" key="10">
    <source>
        <dbReference type="EMBL" id="KAF2009415.1"/>
    </source>
</evidence>
<dbReference type="EMBL" id="ML978078">
    <property type="protein sequence ID" value="KAF2009415.1"/>
    <property type="molecule type" value="Genomic_DNA"/>
</dbReference>
<dbReference type="RefSeq" id="XP_033377754.1">
    <property type="nucleotide sequence ID" value="XM_033529454.1"/>
</dbReference>
<dbReference type="PANTHER" id="PTHR40626:SF10">
    <property type="entry name" value="C2H2-TYPE DOMAIN-CONTAINING PROTEIN"/>
    <property type="match status" value="1"/>
</dbReference>
<keyword evidence="3" id="KW-0677">Repeat</keyword>
<dbReference type="OrthoDB" id="654211at2759"/>
<dbReference type="GO" id="GO:0000981">
    <property type="term" value="F:DNA-binding transcription factor activity, RNA polymerase II-specific"/>
    <property type="evidence" value="ECO:0007669"/>
    <property type="project" value="InterPro"/>
</dbReference>
<evidence type="ECO:0000259" key="9">
    <source>
        <dbReference type="PROSITE" id="PS50157"/>
    </source>
</evidence>
<comment type="subcellular location">
    <subcellularLocation>
        <location evidence="1">Nucleus</location>
    </subcellularLocation>
</comment>
<feature type="region of interest" description="Disordered" evidence="8">
    <location>
        <begin position="397"/>
        <end position="425"/>
    </location>
</feature>
<dbReference type="PANTHER" id="PTHR40626">
    <property type="entry name" value="MIP31509P"/>
    <property type="match status" value="1"/>
</dbReference>
<dbReference type="Pfam" id="PF04082">
    <property type="entry name" value="Fungal_trans"/>
    <property type="match status" value="1"/>
</dbReference>
<evidence type="ECO:0000256" key="3">
    <source>
        <dbReference type="ARBA" id="ARBA00022737"/>
    </source>
</evidence>
<evidence type="ECO:0000256" key="4">
    <source>
        <dbReference type="ARBA" id="ARBA00022771"/>
    </source>
</evidence>
<evidence type="ECO:0000313" key="11">
    <source>
        <dbReference type="Proteomes" id="UP000799778"/>
    </source>
</evidence>
<dbReference type="GeneID" id="54286851"/>
<protein>
    <recommendedName>
        <fullName evidence="9">C2H2-type domain-containing protein</fullName>
    </recommendedName>
</protein>
<feature type="domain" description="C2H2-type" evidence="9">
    <location>
        <begin position="36"/>
        <end position="66"/>
    </location>
</feature>
<feature type="domain" description="C2H2-type" evidence="9">
    <location>
        <begin position="8"/>
        <end position="35"/>
    </location>
</feature>
<dbReference type="Proteomes" id="UP000799778">
    <property type="component" value="Unassembled WGS sequence"/>
</dbReference>
<name>A0A6A5X8N0_9PLEO</name>
<dbReference type="InterPro" id="IPR051059">
    <property type="entry name" value="VerF-like"/>
</dbReference>
<dbReference type="Gene3D" id="3.30.160.60">
    <property type="entry name" value="Classic Zinc Finger"/>
    <property type="match status" value="2"/>
</dbReference>
<keyword evidence="5" id="KW-0862">Zinc</keyword>
<dbReference type="InterPro" id="IPR007219">
    <property type="entry name" value="XnlR_reg_dom"/>
</dbReference>
<dbReference type="GO" id="GO:0006351">
    <property type="term" value="P:DNA-templated transcription"/>
    <property type="evidence" value="ECO:0007669"/>
    <property type="project" value="InterPro"/>
</dbReference>
<accession>A0A6A5X8N0</accession>
<dbReference type="GO" id="GO:0005634">
    <property type="term" value="C:nucleus"/>
    <property type="evidence" value="ECO:0007669"/>
    <property type="project" value="UniProtKB-SubCell"/>
</dbReference>
<evidence type="ECO:0000256" key="2">
    <source>
        <dbReference type="ARBA" id="ARBA00022723"/>
    </source>
</evidence>
<dbReference type="CDD" id="cd12148">
    <property type="entry name" value="fungal_TF_MHR"/>
    <property type="match status" value="1"/>
</dbReference>
<proteinExistence type="predicted"/>
<dbReference type="GO" id="GO:0000978">
    <property type="term" value="F:RNA polymerase II cis-regulatory region sequence-specific DNA binding"/>
    <property type="evidence" value="ECO:0007669"/>
    <property type="project" value="InterPro"/>
</dbReference>
<evidence type="ECO:0000256" key="1">
    <source>
        <dbReference type="ARBA" id="ARBA00004123"/>
    </source>
</evidence>
<keyword evidence="2" id="KW-0479">Metal-binding</keyword>
<sequence length="842" mass="95032">MRPKTVIPPCKFCRKRFQRNEHLRRHERTHTNEKPYSCHCGQAFSRSDLLTRHAKLAHATHGTERTTVDDPANSSTACITQDDPSDTGEHARSFHNVASDGRVYHTVPVSNQSMAVEISGALHEPGLNNQNNEAGDDTSTVYHTSDASNAHPNVLESLNSQFETGYQTFDDLDILWNDFNFYTPLPMPASYASNYPMNFVSMSQYGFPELDVAMPINAETVQDDPYESGVMTASESRLHSGQVQYVSDDRNANFNQERVRADHMNTFSTAGAERGVSMPWVLSKEDYRAAGHVLSDYNDILPTDFEFPSRHAMCRYIEGYFSGFHEHLPFIHLPTFNIATEAPELVLAVAAVGARYRFQRQQSHHLYVAARMLTEHQLRYRDGDEVPTSIFSTPGLLSHGLANPDSPVSDKSIPNSRGNSSTYPQASIHRIRERDIKTMQAIILLVALGTWNHRSLIKDAFSLASHLALMLREDKHELDQGPLSESTWREWVRSEGRRRTKLVAFAFLNLHSLAYNITPKIMIREVSEVILPSPESHWRATSETQWVSARDTDPHVRVPLRERLASILADNVEDDRQHPSHLSSFGNYILIHCILQQIFFTRQSTCQSLSLDGHILPSEVLSKFGRILMIWQHHWEATKDSSLDPSAPNGPLSFNSTALFRLAHLRLHSDLGSSLQLDTRDAESITRAFRDSPLLVRSPDALRAALQCVQSLSIPIRIGIEFVARTQTLTWSIIHSLVNLECGLFLCKWLETAASTIAMSEPLREDEKRLIGIVISTLNETDFGAVVRAESAEIRQLKRMEMAILRLWAQTFKGAHVFDIMGTIGQGLDLCAEMLRQELDEC</sequence>
<keyword evidence="11" id="KW-1185">Reference proteome</keyword>
<feature type="compositionally biased region" description="Polar residues" evidence="8">
    <location>
        <begin position="127"/>
        <end position="150"/>
    </location>
</feature>
<dbReference type="PROSITE" id="PS50157">
    <property type="entry name" value="ZINC_FINGER_C2H2_2"/>
    <property type="match status" value="2"/>
</dbReference>
<dbReference type="FunFam" id="3.30.160.60:FF:002343">
    <property type="entry name" value="Zinc finger protein 33A"/>
    <property type="match status" value="1"/>
</dbReference>
<feature type="region of interest" description="Disordered" evidence="8">
    <location>
        <begin position="123"/>
        <end position="150"/>
    </location>
</feature>
<gene>
    <name evidence="10" type="ORF">BU24DRAFT_428332</name>
</gene>
<feature type="region of interest" description="Disordered" evidence="8">
    <location>
        <begin position="59"/>
        <end position="92"/>
    </location>
</feature>
<reference evidence="10" key="1">
    <citation type="journal article" date="2020" name="Stud. Mycol.">
        <title>101 Dothideomycetes genomes: a test case for predicting lifestyles and emergence of pathogens.</title>
        <authorList>
            <person name="Haridas S."/>
            <person name="Albert R."/>
            <person name="Binder M."/>
            <person name="Bloem J."/>
            <person name="Labutti K."/>
            <person name="Salamov A."/>
            <person name="Andreopoulos B."/>
            <person name="Baker S."/>
            <person name="Barry K."/>
            <person name="Bills G."/>
            <person name="Bluhm B."/>
            <person name="Cannon C."/>
            <person name="Castanera R."/>
            <person name="Culley D."/>
            <person name="Daum C."/>
            <person name="Ezra D."/>
            <person name="Gonzalez J."/>
            <person name="Henrissat B."/>
            <person name="Kuo A."/>
            <person name="Liang C."/>
            <person name="Lipzen A."/>
            <person name="Lutzoni F."/>
            <person name="Magnuson J."/>
            <person name="Mondo S."/>
            <person name="Nolan M."/>
            <person name="Ohm R."/>
            <person name="Pangilinan J."/>
            <person name="Park H.-J."/>
            <person name="Ramirez L."/>
            <person name="Alfaro M."/>
            <person name="Sun H."/>
            <person name="Tritt A."/>
            <person name="Yoshinaga Y."/>
            <person name="Zwiers L.-H."/>
            <person name="Turgeon B."/>
            <person name="Goodwin S."/>
            <person name="Spatafora J."/>
            <person name="Crous P."/>
            <person name="Grigoriev I."/>
        </authorList>
    </citation>
    <scope>NUCLEOTIDE SEQUENCE</scope>
    <source>
        <strain evidence="10">CBS 175.79</strain>
    </source>
</reference>
<organism evidence="10 11">
    <name type="scientific">Aaosphaeria arxii CBS 175.79</name>
    <dbReference type="NCBI Taxonomy" id="1450172"/>
    <lineage>
        <taxon>Eukaryota</taxon>
        <taxon>Fungi</taxon>
        <taxon>Dikarya</taxon>
        <taxon>Ascomycota</taxon>
        <taxon>Pezizomycotina</taxon>
        <taxon>Dothideomycetes</taxon>
        <taxon>Pleosporomycetidae</taxon>
        <taxon>Pleosporales</taxon>
        <taxon>Pleosporales incertae sedis</taxon>
        <taxon>Aaosphaeria</taxon>
    </lineage>
</organism>
<evidence type="ECO:0000256" key="6">
    <source>
        <dbReference type="ARBA" id="ARBA00023242"/>
    </source>
</evidence>
<evidence type="ECO:0000256" key="5">
    <source>
        <dbReference type="ARBA" id="ARBA00022833"/>
    </source>
</evidence>
<dbReference type="GO" id="GO:0000785">
    <property type="term" value="C:chromatin"/>
    <property type="evidence" value="ECO:0007669"/>
    <property type="project" value="TreeGrafter"/>
</dbReference>
<dbReference type="InterPro" id="IPR036236">
    <property type="entry name" value="Znf_C2H2_sf"/>
</dbReference>
<evidence type="ECO:0000256" key="8">
    <source>
        <dbReference type="SAM" id="MobiDB-lite"/>
    </source>
</evidence>
<dbReference type="GO" id="GO:0008270">
    <property type="term" value="F:zinc ion binding"/>
    <property type="evidence" value="ECO:0007669"/>
    <property type="project" value="UniProtKB-KW"/>
</dbReference>
<dbReference type="AlphaFoldDB" id="A0A6A5X8N0"/>
<evidence type="ECO:0000256" key="7">
    <source>
        <dbReference type="PROSITE-ProRule" id="PRU00042"/>
    </source>
</evidence>
<dbReference type="SMART" id="SM00355">
    <property type="entry name" value="ZnF_C2H2"/>
    <property type="match status" value="2"/>
</dbReference>
<feature type="compositionally biased region" description="Polar residues" evidence="8">
    <location>
        <begin position="412"/>
        <end position="425"/>
    </location>
</feature>
<keyword evidence="6" id="KW-0539">Nucleus</keyword>
<dbReference type="InterPro" id="IPR013087">
    <property type="entry name" value="Znf_C2H2_type"/>
</dbReference>
<dbReference type="PROSITE" id="PS00028">
    <property type="entry name" value="ZINC_FINGER_C2H2_1"/>
    <property type="match status" value="1"/>
</dbReference>
<dbReference type="SUPFAM" id="SSF57667">
    <property type="entry name" value="beta-beta-alpha zinc fingers"/>
    <property type="match status" value="1"/>
</dbReference>